<evidence type="ECO:0000256" key="2">
    <source>
        <dbReference type="ARBA" id="ARBA00022741"/>
    </source>
</evidence>
<dbReference type="GO" id="GO:0038060">
    <property type="term" value="P:nitric oxide-cGMP-mediated signaling"/>
    <property type="evidence" value="ECO:0007669"/>
    <property type="project" value="TreeGrafter"/>
</dbReference>
<dbReference type="SUPFAM" id="SSF111126">
    <property type="entry name" value="Ligand-binding domain in the NO signalling and Golgi transport"/>
    <property type="match status" value="1"/>
</dbReference>
<dbReference type="AlphaFoldDB" id="Q4RZ94"/>
<comment type="caution">
    <text evidence="6">The sequence shown here is derived from an EMBL/GenBank/DDBJ whole genome shotgun (WGS) entry which is preliminary data.</text>
</comment>
<dbReference type="GO" id="GO:0000166">
    <property type="term" value="F:nucleotide binding"/>
    <property type="evidence" value="ECO:0007669"/>
    <property type="project" value="UniProtKB-KW"/>
</dbReference>
<keyword evidence="3" id="KW-0141">cGMP biosynthesis</keyword>
<dbReference type="PANTHER" id="PTHR45655:SF10">
    <property type="entry name" value="SOLUBLE GUANYLATE CYCLASE 88E"/>
    <property type="match status" value="1"/>
</dbReference>
<dbReference type="Gene3D" id="3.90.1520.10">
    <property type="entry name" value="H-NOX domain"/>
    <property type="match status" value="2"/>
</dbReference>
<organism evidence="6">
    <name type="scientific">Tetraodon nigroviridis</name>
    <name type="common">Spotted green pufferfish</name>
    <name type="synonym">Chelonodon nigroviridis</name>
    <dbReference type="NCBI Taxonomy" id="99883"/>
    <lineage>
        <taxon>Eukaryota</taxon>
        <taxon>Metazoa</taxon>
        <taxon>Chordata</taxon>
        <taxon>Craniata</taxon>
        <taxon>Vertebrata</taxon>
        <taxon>Euteleostomi</taxon>
        <taxon>Actinopterygii</taxon>
        <taxon>Neopterygii</taxon>
        <taxon>Teleostei</taxon>
        <taxon>Neoteleostei</taxon>
        <taxon>Acanthomorphata</taxon>
        <taxon>Eupercaria</taxon>
        <taxon>Tetraodontiformes</taxon>
        <taxon>Tetradontoidea</taxon>
        <taxon>Tetraodontidae</taxon>
        <taxon>Tetraodon</taxon>
    </lineage>
</organism>
<dbReference type="GO" id="GO:0004383">
    <property type="term" value="F:guanylate cyclase activity"/>
    <property type="evidence" value="ECO:0007669"/>
    <property type="project" value="UniProtKB-EC"/>
</dbReference>
<dbReference type="Gene3D" id="3.30.450.260">
    <property type="entry name" value="Haem NO binding associated domain"/>
    <property type="match status" value="1"/>
</dbReference>
<evidence type="ECO:0000259" key="5">
    <source>
        <dbReference type="Pfam" id="PF07701"/>
    </source>
</evidence>
<keyword evidence="2" id="KW-0547">Nucleotide-binding</keyword>
<dbReference type="Pfam" id="PF07701">
    <property type="entry name" value="HNOBA"/>
    <property type="match status" value="1"/>
</dbReference>
<dbReference type="GO" id="GO:0020037">
    <property type="term" value="F:heme binding"/>
    <property type="evidence" value="ECO:0007669"/>
    <property type="project" value="InterPro"/>
</dbReference>
<reference evidence="6" key="1">
    <citation type="journal article" date="2004" name="Nature">
        <title>Genome duplication in the teleost fish Tetraodon nigroviridis reveals the early vertebrate proto-karyotype.</title>
        <authorList>
            <person name="Jaillon O."/>
            <person name="Aury J.-M."/>
            <person name="Brunet F."/>
            <person name="Petit J.-L."/>
            <person name="Stange-Thomann N."/>
            <person name="Mauceli E."/>
            <person name="Bouneau L."/>
            <person name="Fischer C."/>
            <person name="Ozouf-Costaz C."/>
            <person name="Bernot A."/>
            <person name="Nicaud S."/>
            <person name="Jaffe D."/>
            <person name="Fisher S."/>
            <person name="Lutfalla G."/>
            <person name="Dossat C."/>
            <person name="Segurens B."/>
            <person name="Dasilva C."/>
            <person name="Salanoubat M."/>
            <person name="Levy M."/>
            <person name="Boudet N."/>
            <person name="Castellano S."/>
            <person name="Anthouard V."/>
            <person name="Jubin C."/>
            <person name="Castelli V."/>
            <person name="Katinka M."/>
            <person name="Vacherie B."/>
            <person name="Biemont C."/>
            <person name="Skalli Z."/>
            <person name="Cattolico L."/>
            <person name="Poulain J."/>
            <person name="De Berardinis V."/>
            <person name="Cruaud C."/>
            <person name="Duprat S."/>
            <person name="Brottier P."/>
            <person name="Coutanceau J.-P."/>
            <person name="Gouzy J."/>
            <person name="Parra G."/>
            <person name="Lardier G."/>
            <person name="Chapple C."/>
            <person name="McKernan K.J."/>
            <person name="McEwan P."/>
            <person name="Bosak S."/>
            <person name="Kellis M."/>
            <person name="Volff J.-N."/>
            <person name="Guigo R."/>
            <person name="Zody M.C."/>
            <person name="Mesirov J."/>
            <person name="Lindblad-Toh K."/>
            <person name="Birren B."/>
            <person name="Nusbaum C."/>
            <person name="Kahn D."/>
            <person name="Robinson-Rechavi M."/>
            <person name="Laudet V."/>
            <person name="Schachter V."/>
            <person name="Quetier F."/>
            <person name="Saurin W."/>
            <person name="Scarpelli C."/>
            <person name="Wincker P."/>
            <person name="Lander E.S."/>
            <person name="Weissenbach J."/>
            <person name="Roest Crollius H."/>
        </authorList>
    </citation>
    <scope>NUCLEOTIDE SEQUENCE [LARGE SCALE GENOMIC DNA]</scope>
</reference>
<dbReference type="InterPro" id="IPR038158">
    <property type="entry name" value="H-NOX_domain_sf"/>
</dbReference>
<dbReference type="InterPro" id="IPR011644">
    <property type="entry name" value="Heme_NO-bd"/>
</dbReference>
<evidence type="ECO:0000313" key="6">
    <source>
        <dbReference type="EMBL" id="CAG06288.1"/>
    </source>
</evidence>
<sequence>MYGLLCESLHDFIKESYGDDVWKLVRERADVRLHSFVTHQVYSESVIPRIAKAASGVTGTPYNELMNSWGVYFLGFVGKYGYDRILKEDRLPLVSALDGRSKRKGYLHYAMGQLRQMGKQFYDTDIHVEVLSEQMVGDYSHVTMRLNFDNSAYRYIMKEDEEEQEILPITSDFFFEVFPFNIVFRQDMVVHNVGSGLATVFPDLDGKKINDAFLLARPLVEFTWNMVTSDRFHRQFGCFGSDSDFENANRSADVDVELMAFQSIIGDDYKGDDPTLR</sequence>
<dbReference type="InterPro" id="IPR024096">
    <property type="entry name" value="NO_sig/Golgi_transp_ligand-bd"/>
</dbReference>
<dbReference type="OrthoDB" id="6127067at2759"/>
<dbReference type="EMBL" id="CAAE01014944">
    <property type="protein sequence ID" value="CAG06288.1"/>
    <property type="molecule type" value="Genomic_DNA"/>
</dbReference>
<feature type="domain" description="Heme NO-binding" evidence="4">
    <location>
        <begin position="2"/>
        <end position="88"/>
    </location>
</feature>
<dbReference type="PANTHER" id="PTHR45655">
    <property type="entry name" value="GUANYLATE CYCLASE SOLUBLE SUBUNIT BETA-2"/>
    <property type="match status" value="1"/>
</dbReference>
<name>Q4RZ94_TETNG</name>
<proteinExistence type="predicted"/>
<dbReference type="KEGG" id="tng:GSTEN00026593G001"/>
<dbReference type="GO" id="GO:0008074">
    <property type="term" value="C:guanylate cyclase complex, soluble"/>
    <property type="evidence" value="ECO:0007669"/>
    <property type="project" value="TreeGrafter"/>
</dbReference>
<reference evidence="6" key="2">
    <citation type="submission" date="2004-02" db="EMBL/GenBank/DDBJ databases">
        <authorList>
            <consortium name="Genoscope"/>
            <consortium name="Whitehead Institute Centre for Genome Research"/>
        </authorList>
    </citation>
    <scope>NUCLEOTIDE SEQUENCE</scope>
</reference>
<dbReference type="InterPro" id="IPR011645">
    <property type="entry name" value="HNOB_dom_associated"/>
</dbReference>
<dbReference type="EC" id="4.6.1.2" evidence="1"/>
<protein>
    <recommendedName>
        <fullName evidence="1">guanylate cyclase</fullName>
        <ecNumber evidence="1">4.6.1.2</ecNumber>
    </recommendedName>
</protein>
<accession>Q4RZ94</accession>
<dbReference type="Pfam" id="PF07700">
    <property type="entry name" value="HNOB"/>
    <property type="match status" value="1"/>
</dbReference>
<evidence type="ECO:0000256" key="3">
    <source>
        <dbReference type="ARBA" id="ARBA00023293"/>
    </source>
</evidence>
<evidence type="ECO:0000256" key="1">
    <source>
        <dbReference type="ARBA" id="ARBA00012202"/>
    </source>
</evidence>
<gene>
    <name evidence="6" type="ORF">GSTENG00026593001</name>
</gene>
<dbReference type="InterPro" id="IPR042463">
    <property type="entry name" value="HNOB_dom_associated_sf"/>
</dbReference>
<feature type="domain" description="Haem NO binding associated" evidence="5">
    <location>
        <begin position="167"/>
        <end position="229"/>
    </location>
</feature>
<evidence type="ECO:0000259" key="4">
    <source>
        <dbReference type="Pfam" id="PF07700"/>
    </source>
</evidence>
<dbReference type="GO" id="GO:0070482">
    <property type="term" value="P:response to oxygen levels"/>
    <property type="evidence" value="ECO:0007669"/>
    <property type="project" value="TreeGrafter"/>
</dbReference>